<dbReference type="Proteomes" id="UP000077563">
    <property type="component" value="Unassembled WGS sequence"/>
</dbReference>
<protein>
    <submittedName>
        <fullName evidence="2">Uncharacterized protein</fullName>
    </submittedName>
</protein>
<evidence type="ECO:0000313" key="2">
    <source>
        <dbReference type="EMBL" id="OAJ46731.1"/>
    </source>
</evidence>
<dbReference type="EMBL" id="LKEG01000052">
    <property type="protein sequence ID" value="OAJ46731.1"/>
    <property type="molecule type" value="Genomic_DNA"/>
</dbReference>
<evidence type="ECO:0000313" key="3">
    <source>
        <dbReference type="Proteomes" id="UP000077563"/>
    </source>
</evidence>
<sequence length="102" mass="11349">MPSDFLRSGVPDAHTTTRQERAKLTSEVLRLKNPRHPSAIIRLKQLSGELPRRFSNSQIRLSIMTQINDQIGATLAVAGSSLSGNVNHVIIALYEEFDSHEI</sequence>
<dbReference type="AlphaFoldDB" id="A0A9X5KS29"/>
<comment type="caution">
    <text evidence="2">The sequence shown here is derived from an EMBL/GenBank/DDBJ whole genome shotgun (WGS) entry which is preliminary data.</text>
</comment>
<proteinExistence type="predicted"/>
<evidence type="ECO:0000256" key="1">
    <source>
        <dbReference type="SAM" id="MobiDB-lite"/>
    </source>
</evidence>
<reference evidence="2 3" key="1">
    <citation type="submission" date="2015-09" db="EMBL/GenBank/DDBJ databases">
        <title>Genome sequence of Pseudomonas marginalis ICMP 3553.</title>
        <authorList>
            <person name="Visnovsky S."/>
            <person name="Lu A."/>
            <person name="Panda P."/>
            <person name="Pitman A."/>
        </authorList>
    </citation>
    <scope>NUCLEOTIDE SEQUENCE [LARGE SCALE GENOMIC DNA]</scope>
    <source>
        <strain evidence="2 3">ICMP 3553</strain>
    </source>
</reference>
<feature type="region of interest" description="Disordered" evidence="1">
    <location>
        <begin position="1"/>
        <end position="24"/>
    </location>
</feature>
<gene>
    <name evidence="2" type="ORF">AO064_20570</name>
</gene>
<name>A0A9X5KS29_PSEMA</name>
<accession>A0A9X5KS29</accession>
<organism evidence="2 3">
    <name type="scientific">Pseudomonas marginalis</name>
    <name type="common">Pseudomonas panacis</name>
    <dbReference type="NCBI Taxonomy" id="298"/>
    <lineage>
        <taxon>Bacteria</taxon>
        <taxon>Pseudomonadati</taxon>
        <taxon>Pseudomonadota</taxon>
        <taxon>Gammaproteobacteria</taxon>
        <taxon>Pseudomonadales</taxon>
        <taxon>Pseudomonadaceae</taxon>
        <taxon>Pseudomonas</taxon>
    </lineage>
</organism>
<feature type="compositionally biased region" description="Basic and acidic residues" evidence="1">
    <location>
        <begin position="15"/>
        <end position="24"/>
    </location>
</feature>